<evidence type="ECO:0000313" key="1">
    <source>
        <dbReference type="EMBL" id="JAH26381.1"/>
    </source>
</evidence>
<organism evidence="1">
    <name type="scientific">Anguilla anguilla</name>
    <name type="common">European freshwater eel</name>
    <name type="synonym">Muraena anguilla</name>
    <dbReference type="NCBI Taxonomy" id="7936"/>
    <lineage>
        <taxon>Eukaryota</taxon>
        <taxon>Metazoa</taxon>
        <taxon>Chordata</taxon>
        <taxon>Craniata</taxon>
        <taxon>Vertebrata</taxon>
        <taxon>Euteleostomi</taxon>
        <taxon>Actinopterygii</taxon>
        <taxon>Neopterygii</taxon>
        <taxon>Teleostei</taxon>
        <taxon>Anguilliformes</taxon>
        <taxon>Anguillidae</taxon>
        <taxon>Anguilla</taxon>
    </lineage>
</organism>
<protein>
    <submittedName>
        <fullName evidence="1">Uncharacterized protein</fullName>
    </submittedName>
</protein>
<reference evidence="1" key="1">
    <citation type="submission" date="2014-11" db="EMBL/GenBank/DDBJ databases">
        <authorList>
            <person name="Amaro Gonzalez C."/>
        </authorList>
    </citation>
    <scope>NUCLEOTIDE SEQUENCE</scope>
</reference>
<dbReference type="AlphaFoldDB" id="A0A0E9RB74"/>
<accession>A0A0E9RB74</accession>
<reference evidence="1" key="2">
    <citation type="journal article" date="2015" name="Fish Shellfish Immunol.">
        <title>Early steps in the European eel (Anguilla anguilla)-Vibrio vulnificus interaction in the gills: Role of the RtxA13 toxin.</title>
        <authorList>
            <person name="Callol A."/>
            <person name="Pajuelo D."/>
            <person name="Ebbesson L."/>
            <person name="Teles M."/>
            <person name="MacKenzie S."/>
            <person name="Amaro C."/>
        </authorList>
    </citation>
    <scope>NUCLEOTIDE SEQUENCE</scope>
</reference>
<sequence length="38" mass="4579">MLCLINKYPFLLLVFMIFSPPQNFVIIKLCFHSIYHCM</sequence>
<dbReference type="EMBL" id="GBXM01082196">
    <property type="protein sequence ID" value="JAH26381.1"/>
    <property type="molecule type" value="Transcribed_RNA"/>
</dbReference>
<name>A0A0E9RB74_ANGAN</name>
<proteinExistence type="predicted"/>